<accession>A0A8J7QJ70</accession>
<dbReference type="NCBIfam" id="TIGR00524">
    <property type="entry name" value="eIF-2B_rel"/>
    <property type="match status" value="1"/>
</dbReference>
<feature type="binding site" evidence="2">
    <location>
        <begin position="45"/>
        <end position="47"/>
    </location>
    <ligand>
        <name>substrate</name>
    </ligand>
</feature>
<gene>
    <name evidence="2 3" type="primary">mtnA</name>
    <name evidence="3" type="ORF">J3U88_12055</name>
</gene>
<name>A0A8J7QJ70_9BACT</name>
<evidence type="ECO:0000313" key="3">
    <source>
        <dbReference type="EMBL" id="MBO1319195.1"/>
    </source>
</evidence>
<dbReference type="HAMAP" id="MF_01678">
    <property type="entry name" value="Salvage_MtnA"/>
    <property type="match status" value="1"/>
</dbReference>
<dbReference type="PANTHER" id="PTHR43475:SF1">
    <property type="entry name" value="METHYLTHIORIBOSE-1-PHOSPHATE ISOMERASE"/>
    <property type="match status" value="1"/>
</dbReference>
<keyword evidence="1 2" id="KW-0413">Isomerase</keyword>
<keyword evidence="2" id="KW-0028">Amino-acid biosynthesis</keyword>
<feature type="binding site" evidence="2">
    <location>
        <begin position="238"/>
        <end position="239"/>
    </location>
    <ligand>
        <name>substrate</name>
    </ligand>
</feature>
<dbReference type="InterPro" id="IPR042529">
    <property type="entry name" value="IF_2B-like_C"/>
</dbReference>
<dbReference type="FunFam" id="3.40.50.10470:FF:000006">
    <property type="entry name" value="Methylthioribose-1-phosphate isomerase"/>
    <property type="match status" value="1"/>
</dbReference>
<keyword evidence="4" id="KW-1185">Reference proteome</keyword>
<organism evidence="3 4">
    <name type="scientific">Acanthopleuribacter pedis</name>
    <dbReference type="NCBI Taxonomy" id="442870"/>
    <lineage>
        <taxon>Bacteria</taxon>
        <taxon>Pseudomonadati</taxon>
        <taxon>Acidobacteriota</taxon>
        <taxon>Holophagae</taxon>
        <taxon>Acanthopleuribacterales</taxon>
        <taxon>Acanthopleuribacteraceae</taxon>
        <taxon>Acanthopleuribacter</taxon>
    </lineage>
</organism>
<dbReference type="InterPro" id="IPR027363">
    <property type="entry name" value="M1Pi_N"/>
</dbReference>
<reference evidence="3" key="1">
    <citation type="submission" date="2021-03" db="EMBL/GenBank/DDBJ databases">
        <authorList>
            <person name="Wang G."/>
        </authorList>
    </citation>
    <scope>NUCLEOTIDE SEQUENCE</scope>
    <source>
        <strain evidence="3">KCTC 12899</strain>
    </source>
</reference>
<dbReference type="RefSeq" id="WP_207859014.1">
    <property type="nucleotide sequence ID" value="NZ_JAFREP010000008.1"/>
</dbReference>
<dbReference type="Proteomes" id="UP000664417">
    <property type="component" value="Unassembled WGS sequence"/>
</dbReference>
<dbReference type="AlphaFoldDB" id="A0A8J7QJ70"/>
<dbReference type="UniPathway" id="UPA00904">
    <property type="reaction ID" value="UER00874"/>
</dbReference>
<comment type="function">
    <text evidence="2">Catalyzes the interconversion of methylthioribose-1-phosphate (MTR-1-P) into methylthioribulose-1-phosphate (MTRu-1-P).</text>
</comment>
<dbReference type="InterPro" id="IPR005251">
    <property type="entry name" value="IF-M1Pi"/>
</dbReference>
<evidence type="ECO:0000313" key="4">
    <source>
        <dbReference type="Proteomes" id="UP000664417"/>
    </source>
</evidence>
<dbReference type="PANTHER" id="PTHR43475">
    <property type="entry name" value="METHYLTHIORIBOSE-1-PHOSPHATE ISOMERASE"/>
    <property type="match status" value="1"/>
</dbReference>
<evidence type="ECO:0000256" key="2">
    <source>
        <dbReference type="HAMAP-Rule" id="MF_01678"/>
    </source>
</evidence>
<dbReference type="Gene3D" id="3.40.50.10470">
    <property type="entry name" value="Translation initiation factor eif-2b, domain 2"/>
    <property type="match status" value="1"/>
</dbReference>
<dbReference type="Gene3D" id="1.20.120.420">
    <property type="entry name" value="translation initiation factor eif-2b, domain 1"/>
    <property type="match status" value="1"/>
</dbReference>
<dbReference type="EC" id="5.3.1.23" evidence="2"/>
<feature type="active site" description="Proton donor" evidence="2">
    <location>
        <position position="228"/>
    </location>
</feature>
<comment type="similarity">
    <text evidence="2">Belongs to the EIF-2B alpha/beta/delta subunits family. MtnA subfamily.</text>
</comment>
<dbReference type="Pfam" id="PF01008">
    <property type="entry name" value="IF-2B"/>
    <property type="match status" value="1"/>
</dbReference>
<proteinExistence type="inferred from homology"/>
<comment type="pathway">
    <text evidence="2">Amino-acid biosynthesis; L-methionine biosynthesis via salvage pathway; L-methionine from S-methyl-5-thio-alpha-D-ribose 1-phosphate: step 1/6.</text>
</comment>
<feature type="binding site" evidence="2">
    <location>
        <position position="187"/>
    </location>
    <ligand>
        <name>substrate</name>
    </ligand>
</feature>
<comment type="caution">
    <text evidence="3">The sequence shown here is derived from an EMBL/GenBank/DDBJ whole genome shotgun (WGS) entry which is preliminary data.</text>
</comment>
<keyword evidence="2" id="KW-0486">Methionine biosynthesis</keyword>
<dbReference type="InterPro" id="IPR000649">
    <property type="entry name" value="IF-2B-related"/>
</dbReference>
<dbReference type="GO" id="GO:0019509">
    <property type="term" value="P:L-methionine salvage from methylthioadenosine"/>
    <property type="evidence" value="ECO:0007669"/>
    <property type="project" value="UniProtKB-UniRule"/>
</dbReference>
<feature type="binding site" evidence="2">
    <location>
        <position position="82"/>
    </location>
    <ligand>
        <name>substrate</name>
    </ligand>
</feature>
<dbReference type="GO" id="GO:0046523">
    <property type="term" value="F:S-methyl-5-thioribose-1-phosphate isomerase activity"/>
    <property type="evidence" value="ECO:0007669"/>
    <property type="project" value="UniProtKB-UniRule"/>
</dbReference>
<protein>
    <recommendedName>
        <fullName evidence="2">Methylthioribose-1-phosphate isomerase</fullName>
        <shortName evidence="2">M1Pi</shortName>
        <shortName evidence="2">MTR-1-P isomerase</shortName>
        <ecNumber evidence="2">5.3.1.23</ecNumber>
    </recommendedName>
    <alternativeName>
        <fullName evidence="2">S-methyl-5-thioribose-1-phosphate isomerase</fullName>
    </alternativeName>
</protein>
<feature type="site" description="Transition state stabilizer" evidence="2">
    <location>
        <position position="148"/>
    </location>
</feature>
<comment type="catalytic activity">
    <reaction evidence="2">
        <text>5-(methylsulfanyl)-alpha-D-ribose 1-phosphate = 5-(methylsulfanyl)-D-ribulose 1-phosphate</text>
        <dbReference type="Rhea" id="RHEA:19989"/>
        <dbReference type="ChEBI" id="CHEBI:58533"/>
        <dbReference type="ChEBI" id="CHEBI:58548"/>
        <dbReference type="EC" id="5.3.1.23"/>
    </reaction>
</comment>
<dbReference type="FunFam" id="1.20.120.420:FF:000003">
    <property type="entry name" value="Methylthioribose-1-phosphate isomerase"/>
    <property type="match status" value="1"/>
</dbReference>
<dbReference type="InterPro" id="IPR037171">
    <property type="entry name" value="NagB/RpiA_transferase-like"/>
</dbReference>
<dbReference type="NCBIfam" id="NF004326">
    <property type="entry name" value="PRK05720.1"/>
    <property type="match status" value="1"/>
</dbReference>
<sequence>MVEAIKWHGDHLELLDQRVLPFETSFVQCRTAQETADAIRNMVVRGAPAIGVTASYGLVLALQNDASPQAFHAACEVLAASRPTAINLFDAIDNTKEGLGNPAGWQNPAAEAERIAVAYHQDDLAKNKAIGRHGAQFLAGQRRVLTHCNTGSLATSGWGTALGIIRQLNEEQRLTQVYANETRPFLQGARLTVWECQQDKLPVTLVTDGMGGHLMNADMVDCVIVGADRIAANGDTANKIGTSMLAMAAHFHGIPFVVAAPTTTIATKTLTGKDIPIEERPHDEVSHVRKNPITAPNTAVFNPAFDVTPAALISAIVTEDGIFHPPFKFN</sequence>
<dbReference type="EMBL" id="JAFREP010000008">
    <property type="protein sequence ID" value="MBO1319195.1"/>
    <property type="molecule type" value="Genomic_DNA"/>
</dbReference>
<dbReference type="NCBIfam" id="TIGR00512">
    <property type="entry name" value="salvage_mtnA"/>
    <property type="match status" value="1"/>
</dbReference>
<dbReference type="InterPro" id="IPR011559">
    <property type="entry name" value="Initiation_fac_2B_a/b/d"/>
</dbReference>
<dbReference type="SUPFAM" id="SSF100950">
    <property type="entry name" value="NagB/RpiA/CoA transferase-like"/>
    <property type="match status" value="1"/>
</dbReference>
<evidence type="ECO:0000256" key="1">
    <source>
        <dbReference type="ARBA" id="ARBA00023235"/>
    </source>
</evidence>